<evidence type="ECO:0000313" key="1">
    <source>
        <dbReference type="EMBL" id="EPX74330.1"/>
    </source>
</evidence>
<dbReference type="OMA" id="YCSRECH"/>
<accession>S9R7W5</accession>
<name>S9R7W5_SCHOY</name>
<protein>
    <submittedName>
        <fullName evidence="1">Extender-the chronological lifespan protein Ecl2</fullName>
    </submittedName>
</protein>
<evidence type="ECO:0000313" key="2">
    <source>
        <dbReference type="Proteomes" id="UP000016088"/>
    </source>
</evidence>
<dbReference type="RefSeq" id="XP_013017482.1">
    <property type="nucleotide sequence ID" value="XM_013162028.1"/>
</dbReference>
<keyword evidence="2" id="KW-1185">Reference proteome</keyword>
<organism evidence="1 2">
    <name type="scientific">Schizosaccharomyces octosporus (strain yFS286)</name>
    <name type="common">Fission yeast</name>
    <name type="synonym">Octosporomyces octosporus</name>
    <dbReference type="NCBI Taxonomy" id="483514"/>
    <lineage>
        <taxon>Eukaryota</taxon>
        <taxon>Fungi</taxon>
        <taxon>Dikarya</taxon>
        <taxon>Ascomycota</taxon>
        <taxon>Taphrinomycotina</taxon>
        <taxon>Schizosaccharomycetes</taxon>
        <taxon>Schizosaccharomycetales</taxon>
        <taxon>Schizosaccharomycetaceae</taxon>
        <taxon>Schizosaccharomyces</taxon>
    </lineage>
</organism>
<dbReference type="OrthoDB" id="5333700at2759"/>
<dbReference type="GeneID" id="25032512"/>
<proteinExistence type="predicted"/>
<dbReference type="VEuPathDB" id="FungiDB:SOCG_03540"/>
<dbReference type="Proteomes" id="UP000016088">
    <property type="component" value="Unassembled WGS sequence"/>
</dbReference>
<dbReference type="HOGENOM" id="CLU_2528757_0_0_1"/>
<dbReference type="EMBL" id="KE503206">
    <property type="protein sequence ID" value="EPX74330.1"/>
    <property type="molecule type" value="Genomic_DNA"/>
</dbReference>
<sequence>MDLDYCLICGMPTTGNLYCSRECHLQDCPGCDSQSEQCAYSHAASLHMLSSQYLDHFRRRSSMPSPSTSSLLLNGYASSRLAVLWKTLNGFDLS</sequence>
<dbReference type="GO" id="GO:0005634">
    <property type="term" value="C:nucleus"/>
    <property type="evidence" value="ECO:0007669"/>
    <property type="project" value="EnsemblFungi"/>
</dbReference>
<dbReference type="AlphaFoldDB" id="S9R7W5"/>
<reference evidence="1 2" key="1">
    <citation type="journal article" date="2011" name="Science">
        <title>Comparative functional genomics of the fission yeasts.</title>
        <authorList>
            <person name="Rhind N."/>
            <person name="Chen Z."/>
            <person name="Yassour M."/>
            <person name="Thompson D.A."/>
            <person name="Haas B.J."/>
            <person name="Habib N."/>
            <person name="Wapinski I."/>
            <person name="Roy S."/>
            <person name="Lin M.F."/>
            <person name="Heiman D.I."/>
            <person name="Young S.K."/>
            <person name="Furuya K."/>
            <person name="Guo Y."/>
            <person name="Pidoux A."/>
            <person name="Chen H.M."/>
            <person name="Robbertse B."/>
            <person name="Goldberg J.M."/>
            <person name="Aoki K."/>
            <person name="Bayne E.H."/>
            <person name="Berlin A.M."/>
            <person name="Desjardins C.A."/>
            <person name="Dobbs E."/>
            <person name="Dukaj L."/>
            <person name="Fan L."/>
            <person name="FitzGerald M.G."/>
            <person name="French C."/>
            <person name="Gujja S."/>
            <person name="Hansen K."/>
            <person name="Keifenheim D."/>
            <person name="Levin J.Z."/>
            <person name="Mosher R.A."/>
            <person name="Mueller C.A."/>
            <person name="Pfiffner J."/>
            <person name="Priest M."/>
            <person name="Russ C."/>
            <person name="Smialowska A."/>
            <person name="Swoboda P."/>
            <person name="Sykes S.M."/>
            <person name="Vaughn M."/>
            <person name="Vengrova S."/>
            <person name="Yoder R."/>
            <person name="Zeng Q."/>
            <person name="Allshire R."/>
            <person name="Baulcombe D."/>
            <person name="Birren B.W."/>
            <person name="Brown W."/>
            <person name="Ekwall K."/>
            <person name="Kellis M."/>
            <person name="Leatherwood J."/>
            <person name="Levin H."/>
            <person name="Margalit H."/>
            <person name="Martienssen R."/>
            <person name="Nieduszynski C.A."/>
            <person name="Spatafora J.W."/>
            <person name="Friedman N."/>
            <person name="Dalgaard J.Z."/>
            <person name="Baumann P."/>
            <person name="Niki H."/>
            <person name="Regev A."/>
            <person name="Nusbaum C."/>
        </authorList>
    </citation>
    <scope>NUCLEOTIDE SEQUENCE [LARGE SCALE GENOMIC DNA]</scope>
    <source>
        <strain evidence="2">yFS286</strain>
    </source>
</reference>
<gene>
    <name evidence="1" type="ORF">SOCG_03540</name>
</gene>